<dbReference type="Gene3D" id="3.40.50.150">
    <property type="entry name" value="Vaccinia Virus protein VP39"/>
    <property type="match status" value="1"/>
</dbReference>
<dbReference type="PANTHER" id="PTHR43591">
    <property type="entry name" value="METHYLTRANSFERASE"/>
    <property type="match status" value="1"/>
</dbReference>
<comment type="similarity">
    <text evidence="1">Belongs to the methyltransferase superfamily. LaeA methyltransferase family.</text>
</comment>
<evidence type="ECO:0000313" key="3">
    <source>
        <dbReference type="EMBL" id="KEY69823.1"/>
    </source>
</evidence>
<dbReference type="OrthoDB" id="2013972at2759"/>
<feature type="compositionally biased region" description="Polar residues" evidence="2">
    <location>
        <begin position="98"/>
        <end position="114"/>
    </location>
</feature>
<feature type="compositionally biased region" description="Polar residues" evidence="2">
    <location>
        <begin position="1"/>
        <end position="10"/>
    </location>
</feature>
<name>A0A084AWZ4_STACB</name>
<reference evidence="3 4" key="1">
    <citation type="journal article" date="2014" name="BMC Genomics">
        <title>Comparative genome sequencing reveals chemotype-specific gene clusters in the toxigenic black mold Stachybotrys.</title>
        <authorList>
            <person name="Semeiks J."/>
            <person name="Borek D."/>
            <person name="Otwinowski Z."/>
            <person name="Grishin N.V."/>
        </authorList>
    </citation>
    <scope>NUCLEOTIDE SEQUENCE [LARGE SCALE GENOMIC DNA]</scope>
    <source>
        <strain evidence="4">CBS 109288 / IBT 7711</strain>
    </source>
</reference>
<evidence type="ECO:0000256" key="2">
    <source>
        <dbReference type="SAM" id="MobiDB-lite"/>
    </source>
</evidence>
<gene>
    <name evidence="3" type="ORF">S7711_08607</name>
</gene>
<keyword evidence="4" id="KW-1185">Reference proteome</keyword>
<dbReference type="PANTHER" id="PTHR43591:SF31">
    <property type="entry name" value="LAEA-LIKE, PUTATIVE (AFU_ORTHOLOGUE AFUA_8G01930)-RELATED"/>
    <property type="match status" value="1"/>
</dbReference>
<dbReference type="Pfam" id="PF13489">
    <property type="entry name" value="Methyltransf_23"/>
    <property type="match status" value="1"/>
</dbReference>
<dbReference type="SUPFAM" id="SSF53335">
    <property type="entry name" value="S-adenosyl-L-methionine-dependent methyltransferases"/>
    <property type="match status" value="1"/>
</dbReference>
<dbReference type="AlphaFoldDB" id="A0A084AWZ4"/>
<proteinExistence type="inferred from homology"/>
<dbReference type="Proteomes" id="UP000028045">
    <property type="component" value="Unassembled WGS sequence"/>
</dbReference>
<accession>A0A084AWZ4</accession>
<feature type="region of interest" description="Disordered" evidence="2">
    <location>
        <begin position="90"/>
        <end position="116"/>
    </location>
</feature>
<dbReference type="HOGENOM" id="CLU_010595_1_2_1"/>
<dbReference type="CDD" id="cd02440">
    <property type="entry name" value="AdoMet_MTases"/>
    <property type="match status" value="1"/>
</dbReference>
<dbReference type="InterPro" id="IPR029063">
    <property type="entry name" value="SAM-dependent_MTases_sf"/>
</dbReference>
<organism evidence="3 4">
    <name type="scientific">Stachybotrys chartarum (strain CBS 109288 / IBT 7711)</name>
    <name type="common">Toxic black mold</name>
    <name type="synonym">Stilbospora chartarum</name>
    <dbReference type="NCBI Taxonomy" id="1280523"/>
    <lineage>
        <taxon>Eukaryota</taxon>
        <taxon>Fungi</taxon>
        <taxon>Dikarya</taxon>
        <taxon>Ascomycota</taxon>
        <taxon>Pezizomycotina</taxon>
        <taxon>Sordariomycetes</taxon>
        <taxon>Hypocreomycetidae</taxon>
        <taxon>Hypocreales</taxon>
        <taxon>Stachybotryaceae</taxon>
        <taxon>Stachybotrys</taxon>
    </lineage>
</organism>
<evidence type="ECO:0008006" key="5">
    <source>
        <dbReference type="Google" id="ProtNLM"/>
    </source>
</evidence>
<evidence type="ECO:0000256" key="1">
    <source>
        <dbReference type="ARBA" id="ARBA00038158"/>
    </source>
</evidence>
<feature type="region of interest" description="Disordered" evidence="2">
    <location>
        <begin position="1"/>
        <end position="27"/>
    </location>
</feature>
<dbReference type="EMBL" id="KL648512">
    <property type="protein sequence ID" value="KEY69823.1"/>
    <property type="molecule type" value="Genomic_DNA"/>
</dbReference>
<evidence type="ECO:0000313" key="4">
    <source>
        <dbReference type="Proteomes" id="UP000028045"/>
    </source>
</evidence>
<sequence>MTGPHPQNTEEIVRRCSNPPSPSPPAAAPGVACFFCANDGPMQEAEDIRDDDSGFGDVESSVASISSSIIAYHEENGRRYHALSRGKYALPNDDVSRSPRTGNHAPQGSVADQDNATKAEIERLDVQHELMLRTIDGELALCPKAQTATRVLDVGTGTGAWAIDYADAHPEAEVIGVDLSPIQPAFVPPNCRFEIDDLEEDWTWNTKFDFILSRMMLGSFADFPRFVKQAYDHLEPGGYLELQELTLPVRCDDDTLKADGKLMGWCNHIIEAAAAAGRPVFPTTEYKNYMAAAGFEDIVEVQRKWPSNTWPRDRNYKELGLWAYSNLGGGLEGLSLAHFTRGLGWSREETLVYCAETRKEMKNPNIHAYWPIYFVYGRKPLQKN</sequence>
<protein>
    <recommendedName>
        <fullName evidence="5">Methyltransferase domain-containing protein</fullName>
    </recommendedName>
</protein>
<dbReference type="GO" id="GO:0008168">
    <property type="term" value="F:methyltransferase activity"/>
    <property type="evidence" value="ECO:0007669"/>
    <property type="project" value="TreeGrafter"/>
</dbReference>